<geneLocation type="mitochondrion" evidence="1"/>
<organism evidence="1">
    <name type="scientific">Picea glauca</name>
    <name type="common">White spruce</name>
    <name type="synonym">Pinus glauca</name>
    <dbReference type="NCBI Taxonomy" id="3330"/>
    <lineage>
        <taxon>Eukaryota</taxon>
        <taxon>Viridiplantae</taxon>
        <taxon>Streptophyta</taxon>
        <taxon>Embryophyta</taxon>
        <taxon>Tracheophyta</taxon>
        <taxon>Spermatophyta</taxon>
        <taxon>Pinopsida</taxon>
        <taxon>Pinidae</taxon>
        <taxon>Conifers I</taxon>
        <taxon>Pinales</taxon>
        <taxon>Pinaceae</taxon>
        <taxon>Picea</taxon>
    </lineage>
</organism>
<name>A0A101LWA8_PICGL</name>
<protein>
    <submittedName>
        <fullName evidence="1">Uncharacterized protein</fullName>
    </submittedName>
</protein>
<dbReference type="EMBL" id="LKAM01000012">
    <property type="protein sequence ID" value="KUM46333.1"/>
    <property type="molecule type" value="Genomic_DNA"/>
</dbReference>
<dbReference type="AlphaFoldDB" id="A0A101LWA8"/>
<keyword evidence="1" id="KW-0496">Mitochondrion</keyword>
<gene>
    <name evidence="1" type="ORF">ABT39_MTgene1839</name>
</gene>
<proteinExistence type="predicted"/>
<reference evidence="1" key="1">
    <citation type="journal article" date="2015" name="Genome Biol. Evol.">
        <title>Organellar Genomes of White Spruce (Picea glauca): Assembly and Annotation.</title>
        <authorList>
            <person name="Jackman S.D."/>
            <person name="Warren R.L."/>
            <person name="Gibb E.A."/>
            <person name="Vandervalk B.P."/>
            <person name="Mohamadi H."/>
            <person name="Chu J."/>
            <person name="Raymond A."/>
            <person name="Pleasance S."/>
            <person name="Coope R."/>
            <person name="Wildung M.R."/>
            <person name="Ritland C.E."/>
            <person name="Bousquet J."/>
            <person name="Jones S.J."/>
            <person name="Bohlmann J."/>
            <person name="Birol I."/>
        </authorList>
    </citation>
    <scope>NUCLEOTIDE SEQUENCE [LARGE SCALE GENOMIC DNA]</scope>
    <source>
        <tissue evidence="1">Flushing bud</tissue>
    </source>
</reference>
<evidence type="ECO:0000313" key="1">
    <source>
        <dbReference type="EMBL" id="KUM46333.1"/>
    </source>
</evidence>
<sequence length="46" mass="5103">MLPHLQTSLLQQKFTTQLEALEFAMRLESISGLDEASIPGMAPRMA</sequence>
<comment type="caution">
    <text evidence="1">The sequence shown here is derived from an EMBL/GenBank/DDBJ whole genome shotgun (WGS) entry which is preliminary data.</text>
</comment>
<accession>A0A101LWA8</accession>